<dbReference type="InterPro" id="IPR007837">
    <property type="entry name" value="DinB"/>
</dbReference>
<evidence type="ECO:0000256" key="1">
    <source>
        <dbReference type="ARBA" id="ARBA00008635"/>
    </source>
</evidence>
<accession>A0A150P0I8</accession>
<dbReference type="SUPFAM" id="SSF109854">
    <property type="entry name" value="DinB/YfiT-like putative metalloenzymes"/>
    <property type="match status" value="1"/>
</dbReference>
<comment type="similarity">
    <text evidence="1">Belongs to the DinB family.</text>
</comment>
<feature type="binding site" evidence="3">
    <location>
        <position position="149"/>
    </location>
    <ligand>
        <name>a divalent metal cation</name>
        <dbReference type="ChEBI" id="CHEBI:60240"/>
    </ligand>
</feature>
<dbReference type="EMBL" id="JELY01003516">
    <property type="protein sequence ID" value="KYF48301.1"/>
    <property type="molecule type" value="Genomic_DNA"/>
</dbReference>
<dbReference type="Gene3D" id="1.20.120.450">
    <property type="entry name" value="dinb family like domain"/>
    <property type="match status" value="1"/>
</dbReference>
<gene>
    <name evidence="4" type="ORF">BE08_30425</name>
</gene>
<dbReference type="PANTHER" id="PTHR37302:SF1">
    <property type="entry name" value="PROTEIN DINB"/>
    <property type="match status" value="1"/>
</dbReference>
<name>A0A150P0I8_SORCE</name>
<evidence type="ECO:0000313" key="5">
    <source>
        <dbReference type="Proteomes" id="UP000075420"/>
    </source>
</evidence>
<dbReference type="Proteomes" id="UP000075420">
    <property type="component" value="Unassembled WGS sequence"/>
</dbReference>
<dbReference type="AlphaFoldDB" id="A0A150P0I8"/>
<evidence type="ECO:0000313" key="4">
    <source>
        <dbReference type="EMBL" id="KYF48301.1"/>
    </source>
</evidence>
<proteinExistence type="inferred from homology"/>
<dbReference type="PANTHER" id="PTHR37302">
    <property type="entry name" value="SLR1116 PROTEIN"/>
    <property type="match status" value="1"/>
</dbReference>
<sequence>MSWTEQYRAMARYNRWMNDRLFALVGELDDVERKRDRGAFFRSIHGTLNHILLADRTWMGRVTGDEERFTSRDASGKAIKFTSLAQELYADFTDLARERARTDADILEWIQKVDDRALSEKVTYTRAGVVHTYPLWWVVGHFFNHQTHHRGQVTTLLSQMGIDPGVTDLFAMLRDEPSAS</sequence>
<comment type="caution">
    <text evidence="4">The sequence shown here is derived from an EMBL/GenBank/DDBJ whole genome shotgun (WGS) entry which is preliminary data.</text>
</comment>
<feature type="binding site" evidence="3">
    <location>
        <position position="145"/>
    </location>
    <ligand>
        <name>a divalent metal cation</name>
        <dbReference type="ChEBI" id="CHEBI:60240"/>
    </ligand>
</feature>
<dbReference type="GO" id="GO:0046872">
    <property type="term" value="F:metal ion binding"/>
    <property type="evidence" value="ECO:0007669"/>
    <property type="project" value="UniProtKB-KW"/>
</dbReference>
<protein>
    <submittedName>
        <fullName evidence="4">Damage-inducible protein DinB</fullName>
    </submittedName>
</protein>
<feature type="binding site" evidence="3">
    <location>
        <position position="50"/>
    </location>
    <ligand>
        <name>a divalent metal cation</name>
        <dbReference type="ChEBI" id="CHEBI:60240"/>
    </ligand>
</feature>
<dbReference type="InterPro" id="IPR034660">
    <property type="entry name" value="DinB/YfiT-like"/>
</dbReference>
<dbReference type="Pfam" id="PF05163">
    <property type="entry name" value="DinB"/>
    <property type="match status" value="1"/>
</dbReference>
<reference evidence="4 5" key="1">
    <citation type="submission" date="2014-02" db="EMBL/GenBank/DDBJ databases">
        <title>The small core and large imbalanced accessory genome model reveals a collaborative survival strategy of Sorangium cellulosum strains in nature.</title>
        <authorList>
            <person name="Han K."/>
            <person name="Peng R."/>
            <person name="Blom J."/>
            <person name="Li Y.-Z."/>
        </authorList>
    </citation>
    <scope>NUCLEOTIDE SEQUENCE [LARGE SCALE GENOMIC DNA]</scope>
    <source>
        <strain evidence="4 5">So0157-25</strain>
    </source>
</reference>
<evidence type="ECO:0000256" key="3">
    <source>
        <dbReference type="PIRSR" id="PIRSR607837-1"/>
    </source>
</evidence>
<evidence type="ECO:0000256" key="2">
    <source>
        <dbReference type="ARBA" id="ARBA00022723"/>
    </source>
</evidence>
<keyword evidence="2 3" id="KW-0479">Metal-binding</keyword>
<organism evidence="4 5">
    <name type="scientific">Sorangium cellulosum</name>
    <name type="common">Polyangium cellulosum</name>
    <dbReference type="NCBI Taxonomy" id="56"/>
    <lineage>
        <taxon>Bacteria</taxon>
        <taxon>Pseudomonadati</taxon>
        <taxon>Myxococcota</taxon>
        <taxon>Polyangia</taxon>
        <taxon>Polyangiales</taxon>
        <taxon>Polyangiaceae</taxon>
        <taxon>Sorangium</taxon>
    </lineage>
</organism>